<dbReference type="EMBL" id="JARPYC010000027">
    <property type="protein sequence ID" value="MDT2667805.1"/>
    <property type="molecule type" value="Genomic_DNA"/>
</dbReference>
<accession>A0AAJ2J086</accession>
<organism evidence="1 2">
    <name type="scientific">Lactococcus petauri</name>
    <dbReference type="NCBI Taxonomy" id="1940789"/>
    <lineage>
        <taxon>Bacteria</taxon>
        <taxon>Bacillati</taxon>
        <taxon>Bacillota</taxon>
        <taxon>Bacilli</taxon>
        <taxon>Lactobacillales</taxon>
        <taxon>Streptococcaceae</taxon>
        <taxon>Lactococcus</taxon>
    </lineage>
</organism>
<evidence type="ECO:0000313" key="2">
    <source>
        <dbReference type="Proteomes" id="UP001257962"/>
    </source>
</evidence>
<sequence>SISEFKTWRSFPSPKYHLLTESMVIDRLLSFSSELKEAYDIFHLLMYHFRNKDDRSFFELLKNLPDSLDTQFRDKIENLISYEEGIRNALK</sequence>
<feature type="non-terminal residue" evidence="1">
    <location>
        <position position="1"/>
    </location>
</feature>
<dbReference type="Proteomes" id="UP001257962">
    <property type="component" value="Unassembled WGS sequence"/>
</dbReference>
<gene>
    <name evidence="1" type="ORF">P7D34_11415</name>
</gene>
<name>A0AAJ2J086_9LACT</name>
<comment type="caution">
    <text evidence="1">The sequence shown here is derived from an EMBL/GenBank/DDBJ whole genome shotgun (WGS) entry which is preliminary data.</text>
</comment>
<evidence type="ECO:0000313" key="1">
    <source>
        <dbReference type="EMBL" id="MDT2667805.1"/>
    </source>
</evidence>
<dbReference type="AlphaFoldDB" id="A0AAJ2J086"/>
<reference evidence="1" key="1">
    <citation type="submission" date="2023-03" db="EMBL/GenBank/DDBJ databases">
        <authorList>
            <person name="Shen W."/>
            <person name="Cai J."/>
        </authorList>
    </citation>
    <scope>NUCLEOTIDE SEQUENCE</scope>
    <source>
        <strain evidence="1">Y3</strain>
    </source>
</reference>
<proteinExistence type="predicted"/>
<protein>
    <submittedName>
        <fullName evidence="1">Transposase</fullName>
    </submittedName>
</protein>